<sequence>MSGILYRKGNGPWISPTDSGYASEDQLQAMIFEFPELLPGVSADSFVCREFNTDSGPIDNVIINSTDGSITLVECKLARNPEVRRKILGQIIDYAASISKLSFEEFHQRWQDRGGADLTSVETAKGPLSLGVTTNLEGSRFTLLLAVDEINEPLKDMVVLVNKKTDATFRVALIELARHSTGDTEIIIPQTFGYEALKPQVDAYEQRNPWTKEEFAAWLLSNEPSSLPKFESLMALLESDGHKWGGTKSETPSGAICVKTVKGFRYPLVFHTFSKATVEARFVDYRREDFVDELVTLFEKIDGINTETIRSNEYGSKPKIELTRVDDPSVSKALLGMCSRVAKG</sequence>
<proteinExistence type="predicted"/>
<evidence type="ECO:0000313" key="3">
    <source>
        <dbReference type="EMBL" id="CAB4922139.1"/>
    </source>
</evidence>
<dbReference type="InterPro" id="IPR011856">
    <property type="entry name" value="tRNA_endonuc-like_dom_sf"/>
</dbReference>
<gene>
    <name evidence="1" type="ORF">UFOPK2289_00086</name>
    <name evidence="2" type="ORF">UFOPK3346_00585</name>
    <name evidence="3" type="ORF">UFOPK3670_00733</name>
    <name evidence="4" type="ORF">UFOPK4308_00800</name>
</gene>
<name>A0A6J7CZ08_9ZZZZ</name>
<dbReference type="EMBL" id="CAFBMV010000004">
    <property type="protein sequence ID" value="CAB4922139.1"/>
    <property type="molecule type" value="Genomic_DNA"/>
</dbReference>
<dbReference type="EMBL" id="CAFBQL010000004">
    <property type="protein sequence ID" value="CAB5058119.1"/>
    <property type="molecule type" value="Genomic_DNA"/>
</dbReference>
<dbReference type="Gene3D" id="3.40.1350.10">
    <property type="match status" value="1"/>
</dbReference>
<dbReference type="EMBL" id="CAFBLE010000004">
    <property type="protein sequence ID" value="CAB4863171.1"/>
    <property type="molecule type" value="Genomic_DNA"/>
</dbReference>
<evidence type="ECO:0000313" key="2">
    <source>
        <dbReference type="EMBL" id="CAB4863171.1"/>
    </source>
</evidence>
<reference evidence="2" key="1">
    <citation type="submission" date="2020-05" db="EMBL/GenBank/DDBJ databases">
        <authorList>
            <person name="Chiriac C."/>
            <person name="Salcher M."/>
            <person name="Ghai R."/>
            <person name="Kavagutti S V."/>
        </authorList>
    </citation>
    <scope>NUCLEOTIDE SEQUENCE</scope>
</reference>
<protein>
    <submittedName>
        <fullName evidence="2">Unannotated protein</fullName>
    </submittedName>
</protein>
<evidence type="ECO:0000313" key="4">
    <source>
        <dbReference type="EMBL" id="CAB5058119.1"/>
    </source>
</evidence>
<dbReference type="AlphaFoldDB" id="A0A6J7CZ08"/>
<evidence type="ECO:0000313" key="1">
    <source>
        <dbReference type="EMBL" id="CAB4655567.1"/>
    </source>
</evidence>
<dbReference type="GO" id="GO:0003676">
    <property type="term" value="F:nucleic acid binding"/>
    <property type="evidence" value="ECO:0007669"/>
    <property type="project" value="InterPro"/>
</dbReference>
<organism evidence="2">
    <name type="scientific">freshwater metagenome</name>
    <dbReference type="NCBI Taxonomy" id="449393"/>
    <lineage>
        <taxon>unclassified sequences</taxon>
        <taxon>metagenomes</taxon>
        <taxon>ecological metagenomes</taxon>
    </lineage>
</organism>
<accession>A0A6J7CZ08</accession>
<dbReference type="EMBL" id="CAEZWT010000002">
    <property type="protein sequence ID" value="CAB4655567.1"/>
    <property type="molecule type" value="Genomic_DNA"/>
</dbReference>